<protein>
    <submittedName>
        <fullName evidence="2">Glycine cleavage system transcriptional repressor</fullName>
    </submittedName>
</protein>
<feature type="domain" description="ACT" evidence="1">
    <location>
        <begin position="7"/>
        <end position="83"/>
    </location>
</feature>
<dbReference type="SUPFAM" id="SSF55021">
    <property type="entry name" value="ACT-like"/>
    <property type="match status" value="2"/>
</dbReference>
<dbReference type="KEGG" id="meiy:MIN45_P0633"/>
<keyword evidence="3" id="KW-1185">Reference proteome</keyword>
<dbReference type="Proteomes" id="UP001321450">
    <property type="component" value="Chromosome"/>
</dbReference>
<dbReference type="InterPro" id="IPR045865">
    <property type="entry name" value="ACT-like_dom_sf"/>
</dbReference>
<dbReference type="AlphaFoldDB" id="A0AAU9C533"/>
<dbReference type="PANTHER" id="PTHR34875:SF6">
    <property type="entry name" value="UPF0237 PROTEIN MJ1558"/>
    <property type="match status" value="1"/>
</dbReference>
<dbReference type="PROSITE" id="PS51671">
    <property type="entry name" value="ACT"/>
    <property type="match status" value="2"/>
</dbReference>
<evidence type="ECO:0000313" key="2">
    <source>
        <dbReference type="EMBL" id="BCX88264.1"/>
    </source>
</evidence>
<dbReference type="RefSeq" id="WP_286293368.1">
    <property type="nucleotide sequence ID" value="NZ_AP024718.1"/>
</dbReference>
<dbReference type="InterPro" id="IPR002912">
    <property type="entry name" value="ACT_dom"/>
</dbReference>
<dbReference type="InterPro" id="IPR050990">
    <property type="entry name" value="UPF0237/GcvR_regulator"/>
</dbReference>
<dbReference type="EMBL" id="AP024718">
    <property type="protein sequence ID" value="BCX88264.1"/>
    <property type="molecule type" value="Genomic_DNA"/>
</dbReference>
<gene>
    <name evidence="2" type="ORF">MIN45_P0633</name>
</gene>
<accession>A0AAU9C533</accession>
<name>A0AAU9C533_9GAMM</name>
<dbReference type="Pfam" id="PF13740">
    <property type="entry name" value="ACT_6"/>
    <property type="match status" value="2"/>
</dbReference>
<evidence type="ECO:0000313" key="3">
    <source>
        <dbReference type="Proteomes" id="UP001321450"/>
    </source>
</evidence>
<evidence type="ECO:0000259" key="1">
    <source>
        <dbReference type="PROSITE" id="PS51671"/>
    </source>
</evidence>
<dbReference type="Gene3D" id="3.30.70.260">
    <property type="match status" value="2"/>
</dbReference>
<dbReference type="PANTHER" id="PTHR34875">
    <property type="entry name" value="UPF0237 PROTEIN MJ1558"/>
    <property type="match status" value="1"/>
</dbReference>
<proteinExistence type="predicted"/>
<organism evidence="2 3">
    <name type="scientific">Methylomarinovum tepidoasis</name>
    <dbReference type="NCBI Taxonomy" id="2840183"/>
    <lineage>
        <taxon>Bacteria</taxon>
        <taxon>Pseudomonadati</taxon>
        <taxon>Pseudomonadota</taxon>
        <taxon>Gammaproteobacteria</taxon>
        <taxon>Methylococcales</taxon>
        <taxon>Methylothermaceae</taxon>
        <taxon>Methylomarinovum</taxon>
    </lineage>
</organism>
<reference evidence="3" key="1">
    <citation type="journal article" date="2024" name="Int. J. Syst. Evol. Microbiol.">
        <title>Methylomarinovum tepidoasis sp. nov., a moderately thermophilic methanotroph of the family Methylothermaceae isolated from a deep-sea hydrothermal field.</title>
        <authorList>
            <person name="Hirayama H."/>
            <person name="Takaki Y."/>
            <person name="Abe M."/>
            <person name="Miyazaki M."/>
            <person name="Uematsu K."/>
            <person name="Matsui Y."/>
            <person name="Takai K."/>
        </authorList>
    </citation>
    <scope>NUCLEOTIDE SEQUENCE [LARGE SCALE GENOMIC DNA]</scope>
    <source>
        <strain evidence="3">IN45</strain>
    </source>
</reference>
<sequence>MKTEAFVLAVTARDRPGIIAAITEAVFALGGNVTELSQTVMGGYFTLILRADLPAGLDPARIKQAVEQARPELGLAVHVRRYRPEPLFRPAEGAQVYFLTVQGPDRPGLIAAVTRFLAEHDVNIEDLYTRSETGNITMIFQIHPRDAGALEGLRAGLPALAERLGVDLHLLHRDILRTTSEVGAIRRLVQP</sequence>
<feature type="domain" description="ACT" evidence="1">
    <location>
        <begin position="98"/>
        <end position="177"/>
    </location>
</feature>